<reference evidence="1" key="1">
    <citation type="journal article" date="2014" name="Front. Microbiol.">
        <title>High frequency of phylogenetically diverse reductive dehalogenase-homologous genes in deep subseafloor sedimentary metagenomes.</title>
        <authorList>
            <person name="Kawai M."/>
            <person name="Futagami T."/>
            <person name="Toyoda A."/>
            <person name="Takaki Y."/>
            <person name="Nishi S."/>
            <person name="Hori S."/>
            <person name="Arai W."/>
            <person name="Tsubouchi T."/>
            <person name="Morono Y."/>
            <person name="Uchiyama I."/>
            <person name="Ito T."/>
            <person name="Fujiyama A."/>
            <person name="Inagaki F."/>
            <person name="Takami H."/>
        </authorList>
    </citation>
    <scope>NUCLEOTIDE SEQUENCE</scope>
    <source>
        <strain evidence="1">Expedition CK06-06</strain>
    </source>
</reference>
<sequence>MRQEALIIALLCMGGILLAGCSTERVGLDETSFTDHNQESRIRYKVVQPGEHPSLLFSAAELGDLRAKAQGDGLAREMWGKIKVLSDDWTMPGEWTKEGMEINAKALVYLVEDDQDAGRDALEKFKQILDAIEPYEYYLNEVDSDFFLTEHWPKAF</sequence>
<evidence type="ECO:0000313" key="1">
    <source>
        <dbReference type="EMBL" id="GAG00311.1"/>
    </source>
</evidence>
<organism evidence="1">
    <name type="scientific">marine sediment metagenome</name>
    <dbReference type="NCBI Taxonomy" id="412755"/>
    <lineage>
        <taxon>unclassified sequences</taxon>
        <taxon>metagenomes</taxon>
        <taxon>ecological metagenomes</taxon>
    </lineage>
</organism>
<gene>
    <name evidence="1" type="ORF">S01H1_45393</name>
</gene>
<feature type="non-terminal residue" evidence="1">
    <location>
        <position position="156"/>
    </location>
</feature>
<comment type="caution">
    <text evidence="1">The sequence shown here is derived from an EMBL/GenBank/DDBJ whole genome shotgun (WGS) entry which is preliminary data.</text>
</comment>
<proteinExistence type="predicted"/>
<protein>
    <submittedName>
        <fullName evidence="1">Uncharacterized protein</fullName>
    </submittedName>
</protein>
<dbReference type="Gene3D" id="1.50.10.100">
    <property type="entry name" value="Chondroitin AC/alginate lyase"/>
    <property type="match status" value="1"/>
</dbReference>
<accession>X0VIB8</accession>
<dbReference type="PROSITE" id="PS51257">
    <property type="entry name" value="PROKAR_LIPOPROTEIN"/>
    <property type="match status" value="1"/>
</dbReference>
<dbReference type="EMBL" id="BARS01029004">
    <property type="protein sequence ID" value="GAG00311.1"/>
    <property type="molecule type" value="Genomic_DNA"/>
</dbReference>
<dbReference type="AlphaFoldDB" id="X0VIB8"/>
<dbReference type="InterPro" id="IPR008929">
    <property type="entry name" value="Chondroitin_lyas"/>
</dbReference>
<name>X0VIB8_9ZZZZ</name>